<dbReference type="EMBL" id="LWMV01000195">
    <property type="protein sequence ID" value="KZX11081.1"/>
    <property type="molecule type" value="Genomic_DNA"/>
</dbReference>
<dbReference type="STRING" id="49547.MBCUR_15610"/>
<dbReference type="AlphaFoldDB" id="A0A165ZRU8"/>
<name>A0A165ZRU8_9EURY</name>
<dbReference type="OrthoDB" id="71252at2157"/>
<dbReference type="PANTHER" id="PTHR36565:SF1">
    <property type="entry name" value="UPF0332 PROTEIN TM_1000"/>
    <property type="match status" value="1"/>
</dbReference>
<organism evidence="3 4">
    <name type="scientific">Methanobrevibacter curvatus</name>
    <dbReference type="NCBI Taxonomy" id="49547"/>
    <lineage>
        <taxon>Archaea</taxon>
        <taxon>Methanobacteriati</taxon>
        <taxon>Methanobacteriota</taxon>
        <taxon>Methanomada group</taxon>
        <taxon>Methanobacteria</taxon>
        <taxon>Methanobacteriales</taxon>
        <taxon>Methanobacteriaceae</taxon>
        <taxon>Methanobrevibacter</taxon>
    </lineage>
</organism>
<gene>
    <name evidence="3" type="ORF">MBCUR_15610</name>
</gene>
<evidence type="ECO:0000313" key="3">
    <source>
        <dbReference type="EMBL" id="KZX11081.1"/>
    </source>
</evidence>
<comment type="similarity">
    <text evidence="1">Belongs to the UPF0332 family.</text>
</comment>
<feature type="domain" description="HEPN" evidence="2">
    <location>
        <begin position="9"/>
        <end position="124"/>
    </location>
</feature>
<proteinExistence type="inferred from homology"/>
<dbReference type="InterPro" id="IPR007842">
    <property type="entry name" value="HEPN_dom"/>
</dbReference>
<evidence type="ECO:0000259" key="2">
    <source>
        <dbReference type="Pfam" id="PF05168"/>
    </source>
</evidence>
<dbReference type="Pfam" id="PF05168">
    <property type="entry name" value="HEPN"/>
    <property type="match status" value="1"/>
</dbReference>
<evidence type="ECO:0000313" key="4">
    <source>
        <dbReference type="Proteomes" id="UP000077245"/>
    </source>
</evidence>
<dbReference type="Proteomes" id="UP000077245">
    <property type="component" value="Unassembled WGS sequence"/>
</dbReference>
<keyword evidence="4" id="KW-1185">Reference proteome</keyword>
<comment type="caution">
    <text evidence="3">The sequence shown here is derived from an EMBL/GenBank/DDBJ whole genome shotgun (WGS) entry which is preliminary data.</text>
</comment>
<evidence type="ECO:0000256" key="1">
    <source>
        <dbReference type="ARBA" id="ARBA00038248"/>
    </source>
</evidence>
<dbReference type="Gene3D" id="1.20.120.330">
    <property type="entry name" value="Nucleotidyltransferases domain 2"/>
    <property type="match status" value="1"/>
</dbReference>
<sequence>MAIYMEDSEKLFIEAKNRLDDAKYLYAGKRYNWTVSQSYYTMFYAAKSLIYQKNLSSKKHSGVMKLFSLHYVHEGYFNEAIAKLYFRAERTRLDADYDVIINYDQKQAKRSLENAMSFLEECEKFV</sequence>
<dbReference type="InterPro" id="IPR052226">
    <property type="entry name" value="UPF0332_toxin"/>
</dbReference>
<dbReference type="RefSeq" id="WP_084269630.1">
    <property type="nucleotide sequence ID" value="NZ_LWMV01000195.1"/>
</dbReference>
<protein>
    <submittedName>
        <fullName evidence="3">HEPN domain protein</fullName>
    </submittedName>
</protein>
<dbReference type="PATRIC" id="fig|49547.3.peg.1668"/>
<reference evidence="3 4" key="1">
    <citation type="submission" date="2016-04" db="EMBL/GenBank/DDBJ databases">
        <title>Genome sequence of Methanobrevibacter curvatus DSM 11111.</title>
        <authorList>
            <person name="Poehlein A."/>
            <person name="Seedorf H."/>
            <person name="Daniel R."/>
        </authorList>
    </citation>
    <scope>NUCLEOTIDE SEQUENCE [LARGE SCALE GENOMIC DNA]</scope>
    <source>
        <strain evidence="3 4">DSM 11111</strain>
    </source>
</reference>
<dbReference type="PANTHER" id="PTHR36565">
    <property type="entry name" value="UPF0332 PROTEIN TM_1000"/>
    <property type="match status" value="1"/>
</dbReference>
<accession>A0A165ZRU8</accession>